<name>A0A4R9JX04_9LEPT</name>
<evidence type="ECO:0008006" key="3">
    <source>
        <dbReference type="Google" id="ProtNLM"/>
    </source>
</evidence>
<gene>
    <name evidence="1" type="ORF">EHQ59_01680</name>
</gene>
<dbReference type="SUPFAM" id="SSF56059">
    <property type="entry name" value="Glutathione synthetase ATP-binding domain-like"/>
    <property type="match status" value="1"/>
</dbReference>
<evidence type="ECO:0000313" key="1">
    <source>
        <dbReference type="EMBL" id="TGL55986.1"/>
    </source>
</evidence>
<dbReference type="EMBL" id="RQGG01000007">
    <property type="protein sequence ID" value="TGL55986.1"/>
    <property type="molecule type" value="Genomic_DNA"/>
</dbReference>
<dbReference type="AlphaFoldDB" id="A0A4R9JX04"/>
<evidence type="ECO:0000313" key="2">
    <source>
        <dbReference type="Proteomes" id="UP000297609"/>
    </source>
</evidence>
<comment type="caution">
    <text evidence="1">The sequence shown here is derived from an EMBL/GenBank/DDBJ whole genome shotgun (WGS) entry which is preliminary data.</text>
</comment>
<dbReference type="OrthoDB" id="314806at2"/>
<proteinExistence type="predicted"/>
<dbReference type="RefSeq" id="WP_135617417.1">
    <property type="nucleotide sequence ID" value="NZ_RQGG01000007.1"/>
</dbReference>
<sequence>MEKLFFPITNEEDYVLVEELPSDELYSHWKQKGFTPGIPTQLDSLLQEVTLVEWGKRHVWEEGELVVDPIQLEMARYLNSKVTQLDFRKNHSPLPAKVITSEEHLFADLEEAKLPVVLKSEFGLAGRNHIIFKTQSDSWKLAQLNKRLFGFPVVCEDWVGDSRFYDFSTLWDVKDGEFFYLTSTSMWIDPDGGFRGIRIGGRESEYQTLFLPKVYDLVKSLKNLIPNEYMGPCAIDGFLYSENGLTVVQPVSEFNFRYSIGRILWEVRKKRNTKLDHVSGLLVLPYPKQGKLLEWKMLTDLENELKCELVLLTPVRDLTGKAYQNAVLYFETTVENESTVVETIWSNWTEPN</sequence>
<reference evidence="1" key="1">
    <citation type="journal article" date="2019" name="PLoS Negl. Trop. Dis.">
        <title>Revisiting the worldwide diversity of Leptospira species in the environment.</title>
        <authorList>
            <person name="Vincent A.T."/>
            <person name="Schiettekatte O."/>
            <person name="Bourhy P."/>
            <person name="Veyrier F.J."/>
            <person name="Picardeau M."/>
        </authorList>
    </citation>
    <scope>NUCLEOTIDE SEQUENCE [LARGE SCALE GENOMIC DNA]</scope>
    <source>
        <strain evidence="1">201702454</strain>
    </source>
</reference>
<protein>
    <recommendedName>
        <fullName evidence="3">ATP-grasp domain-containing protein</fullName>
    </recommendedName>
</protein>
<accession>A0A4R9JX04</accession>
<keyword evidence="2" id="KW-1185">Reference proteome</keyword>
<organism evidence="1 2">
    <name type="scientific">Leptospira kemamanensis</name>
    <dbReference type="NCBI Taxonomy" id="2484942"/>
    <lineage>
        <taxon>Bacteria</taxon>
        <taxon>Pseudomonadati</taxon>
        <taxon>Spirochaetota</taxon>
        <taxon>Spirochaetia</taxon>
        <taxon>Leptospirales</taxon>
        <taxon>Leptospiraceae</taxon>
        <taxon>Leptospira</taxon>
    </lineage>
</organism>
<dbReference type="Proteomes" id="UP000297609">
    <property type="component" value="Unassembled WGS sequence"/>
</dbReference>